<dbReference type="EMBL" id="RXIC02000262">
    <property type="protein sequence ID" value="KAB1200005.1"/>
    <property type="molecule type" value="Genomic_DNA"/>
</dbReference>
<evidence type="ECO:0000256" key="1">
    <source>
        <dbReference type="SAM" id="MobiDB-lite"/>
    </source>
</evidence>
<dbReference type="Proteomes" id="UP000516437">
    <property type="component" value="Unassembled WGS sequence"/>
</dbReference>
<evidence type="ECO:0000313" key="2">
    <source>
        <dbReference type="EMBL" id="KAB1200005.1"/>
    </source>
</evidence>
<protein>
    <submittedName>
        <fullName evidence="2">Uncharacterized protein</fullName>
    </submittedName>
</protein>
<gene>
    <name evidence="2" type="ORF">CJ030_MR0G008649</name>
</gene>
<proteinExistence type="predicted"/>
<organism evidence="2 3">
    <name type="scientific">Morella rubra</name>
    <name type="common">Chinese bayberry</name>
    <dbReference type="NCBI Taxonomy" id="262757"/>
    <lineage>
        <taxon>Eukaryota</taxon>
        <taxon>Viridiplantae</taxon>
        <taxon>Streptophyta</taxon>
        <taxon>Embryophyta</taxon>
        <taxon>Tracheophyta</taxon>
        <taxon>Spermatophyta</taxon>
        <taxon>Magnoliopsida</taxon>
        <taxon>eudicotyledons</taxon>
        <taxon>Gunneridae</taxon>
        <taxon>Pentapetalae</taxon>
        <taxon>rosids</taxon>
        <taxon>fabids</taxon>
        <taxon>Fagales</taxon>
        <taxon>Myricaceae</taxon>
        <taxon>Morella</taxon>
    </lineage>
</organism>
<accession>A0A6A1UHU8</accession>
<dbReference type="AlphaFoldDB" id="A0A6A1UHU8"/>
<comment type="caution">
    <text evidence="2">The sequence shown here is derived from an EMBL/GenBank/DDBJ whole genome shotgun (WGS) entry which is preliminary data.</text>
</comment>
<name>A0A6A1UHU8_9ROSI</name>
<evidence type="ECO:0000313" key="3">
    <source>
        <dbReference type="Proteomes" id="UP000516437"/>
    </source>
</evidence>
<sequence length="136" mass="14748">MEWRLGPIGPRSAHGQACLDGGPGAMPPGKVFDPFYLETFSLFVSLPSPQSTDGLRDEVFERFGLEFMTHNLALESPEMTVDVEDAIAKELREEVAEVRAFDVVREVGMEEVVNVGGIGGEDAMGEAKKVAKFDSG</sequence>
<keyword evidence="3" id="KW-1185">Reference proteome</keyword>
<reference evidence="2 3" key="1">
    <citation type="journal article" date="2019" name="Plant Biotechnol. J.">
        <title>The red bayberry genome and genetic basis of sex determination.</title>
        <authorList>
            <person name="Jia H.M."/>
            <person name="Jia H.J."/>
            <person name="Cai Q.L."/>
            <person name="Wang Y."/>
            <person name="Zhao H.B."/>
            <person name="Yang W.F."/>
            <person name="Wang G.Y."/>
            <person name="Li Y.H."/>
            <person name="Zhan D.L."/>
            <person name="Shen Y.T."/>
            <person name="Niu Q.F."/>
            <person name="Chang L."/>
            <person name="Qiu J."/>
            <person name="Zhao L."/>
            <person name="Xie H.B."/>
            <person name="Fu W.Y."/>
            <person name="Jin J."/>
            <person name="Li X.W."/>
            <person name="Jiao Y."/>
            <person name="Zhou C.C."/>
            <person name="Tu T."/>
            <person name="Chai C.Y."/>
            <person name="Gao J.L."/>
            <person name="Fan L.J."/>
            <person name="van de Weg E."/>
            <person name="Wang J.Y."/>
            <person name="Gao Z.S."/>
        </authorList>
    </citation>
    <scope>NUCLEOTIDE SEQUENCE [LARGE SCALE GENOMIC DNA]</scope>
    <source>
        <tissue evidence="2">Leaves</tissue>
    </source>
</reference>
<feature type="region of interest" description="Disordered" evidence="1">
    <location>
        <begin position="1"/>
        <end position="21"/>
    </location>
</feature>